<evidence type="ECO:0000313" key="2">
    <source>
        <dbReference type="Proteomes" id="UP000276128"/>
    </source>
</evidence>
<evidence type="ECO:0000313" key="1">
    <source>
        <dbReference type="EMBL" id="RTE07907.1"/>
    </source>
</evidence>
<dbReference type="OrthoDB" id="2617970at2"/>
<organism evidence="1 2">
    <name type="scientific">Paenibacillus whitsoniae</name>
    <dbReference type="NCBI Taxonomy" id="2496558"/>
    <lineage>
        <taxon>Bacteria</taxon>
        <taxon>Bacillati</taxon>
        <taxon>Bacillota</taxon>
        <taxon>Bacilli</taxon>
        <taxon>Bacillales</taxon>
        <taxon>Paenibacillaceae</taxon>
        <taxon>Paenibacillus</taxon>
    </lineage>
</organism>
<dbReference type="Proteomes" id="UP000276128">
    <property type="component" value="Unassembled WGS sequence"/>
</dbReference>
<gene>
    <name evidence="1" type="ORF">EJQ19_19855</name>
</gene>
<protein>
    <submittedName>
        <fullName evidence="1">Uncharacterized protein</fullName>
    </submittedName>
</protein>
<sequence>MPNNHNNSQLNEVVMSWEQYLNRSVPFMKELADRFYRSIEQQPWGELPQLTEAILWIFQVYETLAQAGASSYAVWKDVEQVMSGISRELQALNDALSDKDPVAVGDIMNYEVLPKLEELHNLVSTIIKHEVVQ</sequence>
<dbReference type="RefSeq" id="WP_126142979.1">
    <property type="nucleotide sequence ID" value="NZ_RXHU01000062.1"/>
</dbReference>
<name>A0A430JAA8_9BACL</name>
<proteinExistence type="predicted"/>
<dbReference type="AlphaFoldDB" id="A0A430JAA8"/>
<dbReference type="EMBL" id="RXHU01000062">
    <property type="protein sequence ID" value="RTE07907.1"/>
    <property type="molecule type" value="Genomic_DNA"/>
</dbReference>
<comment type="caution">
    <text evidence="1">The sequence shown here is derived from an EMBL/GenBank/DDBJ whole genome shotgun (WGS) entry which is preliminary data.</text>
</comment>
<keyword evidence="2" id="KW-1185">Reference proteome</keyword>
<reference evidence="1 2" key="1">
    <citation type="submission" date="2018-12" db="EMBL/GenBank/DDBJ databases">
        <title>Bacillus ochoae sp. nov., Paenibacillus whitsoniae sp. nov., Paenibacillus spiritus sp. nov. Isolated from the Mars Exploration Rover during spacecraft assembly.</title>
        <authorList>
            <person name="Seuylemezian A."/>
            <person name="Vaishampayan P."/>
        </authorList>
    </citation>
    <scope>NUCLEOTIDE SEQUENCE [LARGE SCALE GENOMIC DNA]</scope>
    <source>
        <strain evidence="1 2">MER 54</strain>
    </source>
</reference>
<accession>A0A430JAA8</accession>